<protein>
    <submittedName>
        <fullName evidence="1">Uncharacterized protein</fullName>
    </submittedName>
</protein>
<comment type="caution">
    <text evidence="1">The sequence shown here is derived from an EMBL/GenBank/DDBJ whole genome shotgun (WGS) entry which is preliminary data.</text>
</comment>
<accession>J9GS58</accession>
<reference evidence="1" key="1">
    <citation type="journal article" date="2012" name="PLoS ONE">
        <title>Gene sets for utilization of primary and secondary nutrition supplies in the distal gut of endangered iberian lynx.</title>
        <authorList>
            <person name="Alcaide M."/>
            <person name="Messina E."/>
            <person name="Richter M."/>
            <person name="Bargiela R."/>
            <person name="Peplies J."/>
            <person name="Huws S.A."/>
            <person name="Newbold C.J."/>
            <person name="Golyshin P.N."/>
            <person name="Simon M.A."/>
            <person name="Lopez G."/>
            <person name="Yakimov M.M."/>
            <person name="Ferrer M."/>
        </authorList>
    </citation>
    <scope>NUCLEOTIDE SEQUENCE</scope>
</reference>
<name>J9GS58_9ZZZZ</name>
<feature type="non-terminal residue" evidence="1">
    <location>
        <position position="29"/>
    </location>
</feature>
<proteinExistence type="predicted"/>
<gene>
    <name evidence="1" type="ORF">EVA_08872</name>
</gene>
<organism evidence="1">
    <name type="scientific">gut metagenome</name>
    <dbReference type="NCBI Taxonomy" id="749906"/>
    <lineage>
        <taxon>unclassified sequences</taxon>
        <taxon>metagenomes</taxon>
        <taxon>organismal metagenomes</taxon>
    </lineage>
</organism>
<evidence type="ECO:0000313" key="1">
    <source>
        <dbReference type="EMBL" id="EJX03020.1"/>
    </source>
</evidence>
<dbReference type="AlphaFoldDB" id="J9GS58"/>
<dbReference type="EMBL" id="AMCI01002324">
    <property type="protein sequence ID" value="EJX03020.1"/>
    <property type="molecule type" value="Genomic_DNA"/>
</dbReference>
<sequence length="29" mass="3227">MSTDDTGEEGYETLLALPPAHHFKLSPIR</sequence>